<dbReference type="InterPro" id="IPR037840">
    <property type="entry name" value="PH_Anillin"/>
</dbReference>
<dbReference type="SUPFAM" id="SSF50729">
    <property type="entry name" value="PH domain-like"/>
    <property type="match status" value="1"/>
</dbReference>
<sequence length="220" mass="24884">MKLTPLKRLQKNDSRVASPSVQSPGGPFAVRSSSFQLVGFTHLNISTLTRNAWTLEKVPFSSPLDGHLLMSVSCSFEGGITERGFLTMFEDVGGFGAWNRRWCVLSGMHLRYWRYPDDETKKDAIGQIDLRRCTTRRVELVARDVCARQHTFQLTCVRPAYSGDINNLVQEIHGSALVSKLLLSADSKEERILWCNKLNKALANIRAWDPDALRPEDYQV</sequence>
<dbReference type="STRING" id="6689.A0A3R7P7L5"/>
<dbReference type="GO" id="GO:0000915">
    <property type="term" value="P:actomyosin contractile ring assembly"/>
    <property type="evidence" value="ECO:0007669"/>
    <property type="project" value="TreeGrafter"/>
</dbReference>
<evidence type="ECO:0000313" key="3">
    <source>
        <dbReference type="EMBL" id="ROT77721.1"/>
    </source>
</evidence>
<gene>
    <name evidence="3" type="ORF">C7M84_003603</name>
</gene>
<dbReference type="PANTHER" id="PTHR21538">
    <property type="entry name" value="ANILLIN/RHOTEKIN RTKN"/>
    <property type="match status" value="1"/>
</dbReference>
<feature type="domain" description="PH" evidence="2">
    <location>
        <begin position="79"/>
        <end position="203"/>
    </location>
</feature>
<accession>A0A3R7P7L5</accession>
<dbReference type="GO" id="GO:0000281">
    <property type="term" value="P:mitotic cytokinesis"/>
    <property type="evidence" value="ECO:0007669"/>
    <property type="project" value="TreeGrafter"/>
</dbReference>
<keyword evidence="4" id="KW-1185">Reference proteome</keyword>
<dbReference type="AlphaFoldDB" id="A0A3R7P7L5"/>
<dbReference type="InterPro" id="IPR011993">
    <property type="entry name" value="PH-like_dom_sf"/>
</dbReference>
<reference evidence="3 4" key="1">
    <citation type="submission" date="2018-04" db="EMBL/GenBank/DDBJ databases">
        <authorList>
            <person name="Zhang X."/>
            <person name="Yuan J."/>
            <person name="Li F."/>
            <person name="Xiang J."/>
        </authorList>
    </citation>
    <scope>NUCLEOTIDE SEQUENCE [LARGE SCALE GENOMIC DNA]</scope>
    <source>
        <tissue evidence="3">Muscle</tissue>
    </source>
</reference>
<dbReference type="OrthoDB" id="5915976at2759"/>
<comment type="caution">
    <text evidence="3">The sequence shown here is derived from an EMBL/GenBank/DDBJ whole genome shotgun (WGS) entry which is preliminary data.</text>
</comment>
<dbReference type="Gene3D" id="2.30.29.30">
    <property type="entry name" value="Pleckstrin-homology domain (PH domain)/Phosphotyrosine-binding domain (PTB)"/>
    <property type="match status" value="1"/>
</dbReference>
<dbReference type="Pfam" id="PF00169">
    <property type="entry name" value="PH"/>
    <property type="match status" value="1"/>
</dbReference>
<dbReference type="GO" id="GO:0005826">
    <property type="term" value="C:actomyosin contractile ring"/>
    <property type="evidence" value="ECO:0007669"/>
    <property type="project" value="TreeGrafter"/>
</dbReference>
<evidence type="ECO:0000313" key="4">
    <source>
        <dbReference type="Proteomes" id="UP000283509"/>
    </source>
</evidence>
<keyword evidence="1" id="KW-0175">Coiled coil</keyword>
<dbReference type="InterPro" id="IPR051364">
    <property type="entry name" value="Cytokinesis/Rho-signaling"/>
</dbReference>
<name>A0A3R7P7L5_PENVA</name>
<dbReference type="EMBL" id="QCYY01001489">
    <property type="protein sequence ID" value="ROT77721.1"/>
    <property type="molecule type" value="Genomic_DNA"/>
</dbReference>
<dbReference type="CDD" id="cd01263">
    <property type="entry name" value="PH_anillin"/>
    <property type="match status" value="1"/>
</dbReference>
<dbReference type="SMART" id="SM00233">
    <property type="entry name" value="PH"/>
    <property type="match status" value="1"/>
</dbReference>
<dbReference type="PANTHER" id="PTHR21538:SF23">
    <property type="entry name" value="ANILLIN"/>
    <property type="match status" value="1"/>
</dbReference>
<protein>
    <recommendedName>
        <fullName evidence="2">PH domain-containing protein</fullName>
    </recommendedName>
</protein>
<organism evidence="3 4">
    <name type="scientific">Penaeus vannamei</name>
    <name type="common">Whiteleg shrimp</name>
    <name type="synonym">Litopenaeus vannamei</name>
    <dbReference type="NCBI Taxonomy" id="6689"/>
    <lineage>
        <taxon>Eukaryota</taxon>
        <taxon>Metazoa</taxon>
        <taxon>Ecdysozoa</taxon>
        <taxon>Arthropoda</taxon>
        <taxon>Crustacea</taxon>
        <taxon>Multicrustacea</taxon>
        <taxon>Malacostraca</taxon>
        <taxon>Eumalacostraca</taxon>
        <taxon>Eucarida</taxon>
        <taxon>Decapoda</taxon>
        <taxon>Dendrobranchiata</taxon>
        <taxon>Penaeoidea</taxon>
        <taxon>Penaeidae</taxon>
        <taxon>Penaeus</taxon>
    </lineage>
</organism>
<reference evidence="3 4" key="2">
    <citation type="submission" date="2019-01" db="EMBL/GenBank/DDBJ databases">
        <title>The decoding of complex shrimp genome reveals the adaptation for benthos swimmer, frequently molting mechanism and breeding impact on genome.</title>
        <authorList>
            <person name="Sun Y."/>
            <person name="Gao Y."/>
            <person name="Yu Y."/>
        </authorList>
    </citation>
    <scope>NUCLEOTIDE SEQUENCE [LARGE SCALE GENOMIC DNA]</scope>
    <source>
        <tissue evidence="3">Muscle</tissue>
    </source>
</reference>
<dbReference type="GO" id="GO:0031106">
    <property type="term" value="P:septin ring organization"/>
    <property type="evidence" value="ECO:0007669"/>
    <property type="project" value="TreeGrafter"/>
</dbReference>
<dbReference type="Proteomes" id="UP000283509">
    <property type="component" value="Unassembled WGS sequence"/>
</dbReference>
<evidence type="ECO:0000259" key="2">
    <source>
        <dbReference type="PROSITE" id="PS50003"/>
    </source>
</evidence>
<dbReference type="FunFam" id="2.30.29.30:FF:000111">
    <property type="entry name" value="anillin isoform X1"/>
    <property type="match status" value="1"/>
</dbReference>
<dbReference type="PROSITE" id="PS50003">
    <property type="entry name" value="PH_DOMAIN"/>
    <property type="match status" value="1"/>
</dbReference>
<dbReference type="InterPro" id="IPR001849">
    <property type="entry name" value="PH_domain"/>
</dbReference>
<evidence type="ECO:0000256" key="1">
    <source>
        <dbReference type="ARBA" id="ARBA00023054"/>
    </source>
</evidence>
<proteinExistence type="predicted"/>